<dbReference type="Pfam" id="PF01555">
    <property type="entry name" value="N6_N4_Mtase"/>
    <property type="match status" value="1"/>
</dbReference>
<dbReference type="GO" id="GO:0008170">
    <property type="term" value="F:N-methyltransferase activity"/>
    <property type="evidence" value="ECO:0007669"/>
    <property type="project" value="InterPro"/>
</dbReference>
<gene>
    <name evidence="6" type="ORF">K8V00_06285</name>
</gene>
<dbReference type="GO" id="GO:0032259">
    <property type="term" value="P:methylation"/>
    <property type="evidence" value="ECO:0007669"/>
    <property type="project" value="UniProtKB-KW"/>
</dbReference>
<evidence type="ECO:0000256" key="4">
    <source>
        <dbReference type="ARBA" id="ARBA00022747"/>
    </source>
</evidence>
<protein>
    <recommendedName>
        <fullName evidence="5">DNA methylase N-4/N-6 domain-containing protein</fullName>
    </recommendedName>
</protein>
<reference evidence="6" key="1">
    <citation type="journal article" date="2021" name="PeerJ">
        <title>Extensive microbial diversity within the chicken gut microbiome revealed by metagenomics and culture.</title>
        <authorList>
            <person name="Gilroy R."/>
            <person name="Ravi A."/>
            <person name="Getino M."/>
            <person name="Pursley I."/>
            <person name="Horton D.L."/>
            <person name="Alikhan N.F."/>
            <person name="Baker D."/>
            <person name="Gharbi K."/>
            <person name="Hall N."/>
            <person name="Watson M."/>
            <person name="Adriaenssens E.M."/>
            <person name="Foster-Nyarko E."/>
            <person name="Jarju S."/>
            <person name="Secka A."/>
            <person name="Antonio M."/>
            <person name="Oren A."/>
            <person name="Chaudhuri R.R."/>
            <person name="La Ragione R."/>
            <person name="Hildebrand F."/>
            <person name="Pallen M.J."/>
        </authorList>
    </citation>
    <scope>NUCLEOTIDE SEQUENCE</scope>
    <source>
        <strain evidence="6">CHK174-6876</strain>
    </source>
</reference>
<sequence>MSKYNELVKKLKEIFQIDRPELDFGIYRILNARADEINDYLDNKLKAKIQSALADAGNANKSELEHQLQLTIKAATDAGVDPADSPKVQELKKQLAAMASGANEHENAVFSHLLTFFSRYYDNGDFISKRRYKGNTYAIPYSGEEVMLHWANKDQYYIKSGENFANYSFKLDDGRKVSFKLLAADTAKDNRKDNELDRCFVLIEPHVRTKIDEEGDEYEQEYKPVEVVKNSSVVDGKLVETEELVIHFEYKAMKKGTKQDALVQSAISTILADKTVQQHWVDLAKRAPTEKNPSRTELERHLTTYTQRNTADYFIHKDLGGFLTNELDFYIKNEVMNLDNVQNAEVFANIEKQLRMIQCLRTVALELITFLAQIENFQKKLWTKKKFVVSTEYCITLDRIPDALYQTILVNDKQFKHWSTLGLFQQHNSRDMKFLKSSPYLMVDTTFFDSKFKCELIRSIDNIDNEINGLLVNSENYQALKILETKFDKSTSIIYLDPPYNTDATPILYKNGYKDSSWATLMADRIILSKKLLNNNGVFCYAIDDTEMSLLKELEKSINPEREVLQCIVEHYPGSGTGRTNVSRTHEYCLFSIPEGMDILKGDSVEDGIRTRGFRRAGTGDNNFRIGNPGRPESFFAVLVDPDTFEVKGVEPPPVPLEKGNYPVGETKEGLKRVYPIGENGEERVWSLSYEGAKKAIEVGELVSSNKFVINRLYHDSARRLLLPSIWQGSQYNATIGGTNLLTSMFGSAGLFSYPKSLGTMERVIDSVWHSANNETIVDLFGGSGTTAHAVINRNREKSEDHKYILVEMGEHSDSVIKARIVKAVYSDKWNKGYPQDKNGISHILKTIKLESYEDCLNNIVLKKSPIDLFETLPSDVRNDYLLNYLIKNESKDSFLGIDNFKKPFNYEMDIATDSAGATERKNIDLVETFNYLIGLHVKSIESNIERGYVRVEGTLPTGERTLILWRDCDKIGYEELNKYANRFDLYAKENTYDVIYINGDHNLPTAFTVDEEDGEIVRSLKIRQIEPEFLNLMFAEEV</sequence>
<comment type="caution">
    <text evidence="6">The sequence shown here is derived from an EMBL/GenBank/DDBJ whole genome shotgun (WGS) entry which is preliminary data.</text>
</comment>
<organism evidence="6 7">
    <name type="scientific">Ligilactobacillus acidipiscis</name>
    <dbReference type="NCBI Taxonomy" id="89059"/>
    <lineage>
        <taxon>Bacteria</taxon>
        <taxon>Bacillati</taxon>
        <taxon>Bacillota</taxon>
        <taxon>Bacilli</taxon>
        <taxon>Lactobacillales</taxon>
        <taxon>Lactobacillaceae</taxon>
        <taxon>Ligilactobacillus</taxon>
    </lineage>
</organism>
<dbReference type="InterPro" id="IPR002941">
    <property type="entry name" value="DNA_methylase_N4/N6"/>
</dbReference>
<evidence type="ECO:0000313" key="6">
    <source>
        <dbReference type="EMBL" id="HJE97212.1"/>
    </source>
</evidence>
<proteinExistence type="inferred from homology"/>
<keyword evidence="2" id="KW-0489">Methyltransferase</keyword>
<evidence type="ECO:0000256" key="3">
    <source>
        <dbReference type="ARBA" id="ARBA00022679"/>
    </source>
</evidence>
<keyword evidence="4" id="KW-0680">Restriction system</keyword>
<evidence type="ECO:0000259" key="5">
    <source>
        <dbReference type="Pfam" id="PF01555"/>
    </source>
</evidence>
<reference evidence="6" key="2">
    <citation type="submission" date="2021-09" db="EMBL/GenBank/DDBJ databases">
        <authorList>
            <person name="Gilroy R."/>
        </authorList>
    </citation>
    <scope>NUCLEOTIDE SEQUENCE</scope>
    <source>
        <strain evidence="6">CHK174-6876</strain>
    </source>
</reference>
<comment type="similarity">
    <text evidence="1">Belongs to the N(4)/N(6)-methyltransferase family.</text>
</comment>
<dbReference type="AlphaFoldDB" id="A0A921FAL2"/>
<keyword evidence="3" id="KW-0808">Transferase</keyword>
<feature type="domain" description="DNA methylase N-4/N-6" evidence="5">
    <location>
        <begin position="493"/>
        <end position="812"/>
    </location>
</feature>
<dbReference type="PROSITE" id="PS00092">
    <property type="entry name" value="N6_MTASE"/>
    <property type="match status" value="1"/>
</dbReference>
<evidence type="ECO:0000256" key="1">
    <source>
        <dbReference type="ARBA" id="ARBA00006594"/>
    </source>
</evidence>
<dbReference type="Gene3D" id="3.40.50.150">
    <property type="entry name" value="Vaccinia Virus protein VP39"/>
    <property type="match status" value="1"/>
</dbReference>
<dbReference type="InterPro" id="IPR002052">
    <property type="entry name" value="DNA_methylase_N6_adenine_CS"/>
</dbReference>
<accession>A0A921FAL2</accession>
<evidence type="ECO:0000313" key="7">
    <source>
        <dbReference type="Proteomes" id="UP000707535"/>
    </source>
</evidence>
<name>A0A921FAL2_9LACO</name>
<dbReference type="GO" id="GO:0009307">
    <property type="term" value="P:DNA restriction-modification system"/>
    <property type="evidence" value="ECO:0007669"/>
    <property type="project" value="UniProtKB-KW"/>
</dbReference>
<dbReference type="EMBL" id="DYXG01000060">
    <property type="protein sequence ID" value="HJE97212.1"/>
    <property type="molecule type" value="Genomic_DNA"/>
</dbReference>
<evidence type="ECO:0000256" key="2">
    <source>
        <dbReference type="ARBA" id="ARBA00022603"/>
    </source>
</evidence>
<dbReference type="InterPro" id="IPR029063">
    <property type="entry name" value="SAM-dependent_MTases_sf"/>
</dbReference>
<dbReference type="Proteomes" id="UP000707535">
    <property type="component" value="Unassembled WGS sequence"/>
</dbReference>
<dbReference type="GO" id="GO:0003677">
    <property type="term" value="F:DNA binding"/>
    <property type="evidence" value="ECO:0007669"/>
    <property type="project" value="InterPro"/>
</dbReference>
<dbReference type="SUPFAM" id="SSF53335">
    <property type="entry name" value="S-adenosyl-L-methionine-dependent methyltransferases"/>
    <property type="match status" value="1"/>
</dbReference>